<evidence type="ECO:0000313" key="2">
    <source>
        <dbReference type="Proteomes" id="UP000821845"/>
    </source>
</evidence>
<accession>A0ACB7SFV3</accession>
<protein>
    <submittedName>
        <fullName evidence="1">Uncharacterized protein</fullName>
    </submittedName>
</protein>
<proteinExistence type="predicted"/>
<comment type="caution">
    <text evidence="1">The sequence shown here is derived from an EMBL/GenBank/DDBJ whole genome shotgun (WGS) entry which is preliminary data.</text>
</comment>
<organism evidence="1 2">
    <name type="scientific">Hyalomma asiaticum</name>
    <name type="common">Tick</name>
    <dbReference type="NCBI Taxonomy" id="266040"/>
    <lineage>
        <taxon>Eukaryota</taxon>
        <taxon>Metazoa</taxon>
        <taxon>Ecdysozoa</taxon>
        <taxon>Arthropoda</taxon>
        <taxon>Chelicerata</taxon>
        <taxon>Arachnida</taxon>
        <taxon>Acari</taxon>
        <taxon>Parasitiformes</taxon>
        <taxon>Ixodida</taxon>
        <taxon>Ixodoidea</taxon>
        <taxon>Ixodidae</taxon>
        <taxon>Hyalomminae</taxon>
        <taxon>Hyalomma</taxon>
    </lineage>
</organism>
<keyword evidence="2" id="KW-1185">Reference proteome</keyword>
<name>A0ACB7SFV3_HYAAI</name>
<evidence type="ECO:0000313" key="1">
    <source>
        <dbReference type="EMBL" id="KAH6932826.1"/>
    </source>
</evidence>
<sequence length="218" mass="25155">MSDGGTRSVDRVYRYRGAESRTPVRSSKWPDDGSKTTFWKRSAPDRDAHGQRGWLRRRLLGCIPKPKAGDYHEEMDGHRFEGRFNDVLQKLPAGSVIALDNASYQVWREEKLLKTTWKKEKIQEWLTSKNIAYGQRMIKKQLLELVASVKSRFLSYIVDNTADWRKSIQHVMDLEAKFRLDTSGSEHIQPILIQLGEDDTEENDSDCELSGIEPLDEA</sequence>
<gene>
    <name evidence="1" type="ORF">HPB50_010033</name>
</gene>
<dbReference type="Proteomes" id="UP000821845">
    <property type="component" value="Chromosome 4"/>
</dbReference>
<reference evidence="1" key="1">
    <citation type="submission" date="2020-05" db="EMBL/GenBank/DDBJ databases">
        <title>Large-scale comparative analyses of tick genomes elucidate their genetic diversity and vector capacities.</title>
        <authorList>
            <person name="Jia N."/>
            <person name="Wang J."/>
            <person name="Shi W."/>
            <person name="Du L."/>
            <person name="Sun Y."/>
            <person name="Zhan W."/>
            <person name="Jiang J."/>
            <person name="Wang Q."/>
            <person name="Zhang B."/>
            <person name="Ji P."/>
            <person name="Sakyi L.B."/>
            <person name="Cui X."/>
            <person name="Yuan T."/>
            <person name="Jiang B."/>
            <person name="Yang W."/>
            <person name="Lam T.T.-Y."/>
            <person name="Chang Q."/>
            <person name="Ding S."/>
            <person name="Wang X."/>
            <person name="Zhu J."/>
            <person name="Ruan X."/>
            <person name="Zhao L."/>
            <person name="Wei J."/>
            <person name="Que T."/>
            <person name="Du C."/>
            <person name="Cheng J."/>
            <person name="Dai P."/>
            <person name="Han X."/>
            <person name="Huang E."/>
            <person name="Gao Y."/>
            <person name="Liu J."/>
            <person name="Shao H."/>
            <person name="Ye R."/>
            <person name="Li L."/>
            <person name="Wei W."/>
            <person name="Wang X."/>
            <person name="Wang C."/>
            <person name="Yang T."/>
            <person name="Huo Q."/>
            <person name="Li W."/>
            <person name="Guo W."/>
            <person name="Chen H."/>
            <person name="Zhou L."/>
            <person name="Ni X."/>
            <person name="Tian J."/>
            <person name="Zhou Y."/>
            <person name="Sheng Y."/>
            <person name="Liu T."/>
            <person name="Pan Y."/>
            <person name="Xia L."/>
            <person name="Li J."/>
            <person name="Zhao F."/>
            <person name="Cao W."/>
        </authorList>
    </citation>
    <scope>NUCLEOTIDE SEQUENCE</scope>
    <source>
        <strain evidence="1">Hyas-2018</strain>
    </source>
</reference>
<dbReference type="EMBL" id="CM023484">
    <property type="protein sequence ID" value="KAH6932826.1"/>
    <property type="molecule type" value="Genomic_DNA"/>
</dbReference>